<protein>
    <recommendedName>
        <fullName evidence="7">Fmp27p</fullName>
    </recommendedName>
</protein>
<evidence type="ECO:0000259" key="3">
    <source>
        <dbReference type="SMART" id="SM01215"/>
    </source>
</evidence>
<dbReference type="InterPro" id="IPR019449">
    <property type="entry name" value="FMP27_WPPW_RBG"/>
</dbReference>
<dbReference type="GeneID" id="80920200"/>
<feature type="domain" description="FMP27 SW motif-containing RBG unit" evidence="3">
    <location>
        <begin position="1177"/>
        <end position="1280"/>
    </location>
</feature>
<dbReference type="PANTHER" id="PTHR15678:SF15">
    <property type="entry name" value="PROTEIN FMP27, MITOCHONDRIAL"/>
    <property type="match status" value="1"/>
</dbReference>
<gene>
    <name evidence="5" type="primary">SMKI12G4990</name>
    <name evidence="5" type="ORF">SMKI_12G4990</name>
</gene>
<keyword evidence="6" id="KW-1185">Reference proteome</keyword>
<dbReference type="Proteomes" id="UP001161438">
    <property type="component" value="Chromosome 12"/>
</dbReference>
<evidence type="ECO:0000259" key="4">
    <source>
        <dbReference type="SMART" id="SM01216"/>
    </source>
</evidence>
<feature type="domain" description="FMP27/BLTP2/Hobbit GFWDK motif-containing RBG unit" evidence="2">
    <location>
        <begin position="1298"/>
        <end position="1456"/>
    </location>
</feature>
<evidence type="ECO:0008006" key="7">
    <source>
        <dbReference type="Google" id="ProtNLM"/>
    </source>
</evidence>
<dbReference type="SMART" id="SM01216">
    <property type="entry name" value="Fmp27_WPPW"/>
    <property type="match status" value="1"/>
</dbReference>
<accession>A0AA35IRY3</accession>
<organism evidence="5 6">
    <name type="scientific">Saccharomyces mikatae IFO 1815</name>
    <dbReference type="NCBI Taxonomy" id="226126"/>
    <lineage>
        <taxon>Eukaryota</taxon>
        <taxon>Fungi</taxon>
        <taxon>Dikarya</taxon>
        <taxon>Ascomycota</taxon>
        <taxon>Saccharomycotina</taxon>
        <taxon>Saccharomycetes</taxon>
        <taxon>Saccharomycetales</taxon>
        <taxon>Saccharomycetaceae</taxon>
        <taxon>Saccharomyces</taxon>
    </lineage>
</organism>
<evidence type="ECO:0000256" key="1">
    <source>
        <dbReference type="SAM" id="MobiDB-lite"/>
    </source>
</evidence>
<dbReference type="InterPro" id="IPR019441">
    <property type="entry name" value="FMP27/BLTP2/Hobbit_GFWDK_RBG"/>
</dbReference>
<dbReference type="Pfam" id="PF10344">
    <property type="entry name" value="Hobbit"/>
    <property type="match status" value="1"/>
</dbReference>
<reference evidence="5" key="1">
    <citation type="submission" date="2022-10" db="EMBL/GenBank/DDBJ databases">
        <authorList>
            <person name="Byrne P K."/>
        </authorList>
    </citation>
    <scope>NUCLEOTIDE SEQUENCE</scope>
    <source>
        <strain evidence="5">IFO1815</strain>
    </source>
</reference>
<proteinExistence type="predicted"/>
<evidence type="ECO:0000313" key="5">
    <source>
        <dbReference type="EMBL" id="CAI4035346.1"/>
    </source>
</evidence>
<dbReference type="EMBL" id="OX365768">
    <property type="protein sequence ID" value="CAI4035346.1"/>
    <property type="molecule type" value="Genomic_DNA"/>
</dbReference>
<dbReference type="InterPro" id="IPR045167">
    <property type="entry name" value="Hobbit"/>
</dbReference>
<dbReference type="PANTHER" id="PTHR15678">
    <property type="entry name" value="ANTIGEN MLAA-22-RELATED"/>
    <property type="match status" value="1"/>
</dbReference>
<evidence type="ECO:0000313" key="6">
    <source>
        <dbReference type="Proteomes" id="UP001161438"/>
    </source>
</evidence>
<dbReference type="InterPro" id="IPR019415">
    <property type="entry name" value="FMP27_SW_RBG"/>
</dbReference>
<feature type="domain" description="FMP27 WPPW motif-containing RBG unit" evidence="4">
    <location>
        <begin position="1717"/>
        <end position="2174"/>
    </location>
</feature>
<dbReference type="SMART" id="SM01215">
    <property type="entry name" value="Fmp27_SW"/>
    <property type="match status" value="1"/>
</dbReference>
<sequence length="2627" mass="304566">MFGINIFLCKWLIFAVTLLWSCKILIRKVWGVNITWINLFKLEICGFSLEDGSIKIKSVRFALRERKLLIKGLRIVSSQTIHTNDFNEELPNDKEGALPETSRNFGYFFTSRIPSFIQYWLNGIAIILEDTEIVNNDITIEKFGFFVSINKSKRAKSLRFDSFLRKLLWNDQIIIADAIFIVNTNLLIGDILNSLKDDLQFDLDLKLGDLNVPMNLLNLFLNKENIDIMSNKKLLQRVMDTTKANQELQDKDIAKMKCTLIHTMGKFVDRIKPLKELNITVDKLQIKDFPLTNHPELIGMNKYVSYNILVSNINFNTIRFRNEMPGYTLIFEERDSPFKFSIIMARFNIYLNLNRKHQKYTKQLKIIEIPNVSIFGETNLFSQKFHYSDNLEAMKLENAIFNIKGNISSLTIDMDPVNISFIKCFLSNIKVFTSSCPKNKVLKENSHVKFLTRRRVLFDYFKCFLPLINMKFTLDDPKFVINDKDNLIIGRFSVFMISHRSKRYTLGNHLMEEKQRTEQIFYESDWNVELLDMKLQHIIKHQKYDHTILRVDSIAIEENLHLLPDILCSADVDIDTLVLDLSELPTMVMLSELVHNLDSQLANVEENYFKEFYEKFASNLQNMKVECSNMAKCLKQKDILPSDFLFQQLPDFFDYIKINIRDISSTLGARSVFMPRDVFSSVDSQSSKDLVDGKLRKYCNTVEKFQIAFFGDKTQWHNKIGSNHAAMVKSGQLKGFNKVSAQNYNHKRSIADLDDISSSDATEVSHIWSINLLINDVTTSIIGETSELSEILSTKAVSKVSNLSIKLFPDSEPFSSNESDSKIILQINHSRGTSVMSLMTIFLAVSGIHTLNQIFGHCIHQKMRQSRTKQYFIALSESKRKSCLKSIKWGQLKELVEVNFSSEYMSQIIVLPNGLRTKFEPTSTFINMKNFNVISITGQYFRMMVESPTQPNFWERMACIDRFKVMVNIDSLKKQTENLHSIKHWEESQPAVTLENESWHFSIPHHFEMFKIIDSIPTLYKSVKQMLHSLRTSKSDLIIFPHKVETPLSLPKIKLKSKRWLFSISDDPLEAELNTIFQIALQEQRERIAKIQEFNEHVSDSLIKGQKNVKEVKDDFETIDNVILKHRTGLWANNGKKNLRKSATDSEIPLTATPFNIDKKGNFQSQLPQFISPEIENAYNTLLENFSDSWIRRVKEYKVKERREFEKNFSFLWGFIDYNKLPKDINKKVLPFSTNPFLMNLIIENIDIDMVKPFCGIKNIPSFIHDVGKGVPKNTEYSIMIPMHLDAKFSEVRWHLRDYPLPFVCIPPLSSTQSKETIATRIYGDLMITEDMLQSEKELRTLFVPLIPSVTVENTDKYYSLFVPRTMTSAKIFTDLNFEINSKHTTRVTWGGSYQPAIQQTMQCLDNFSKPPLDPSIKLGFWDKTRYLFHGKINIVWKEKGKFEISLKGAKSPYMLGGESAGFIVGFDGDVNLRCNEGNDPKRFLSCSADKIHFSIPNYFAKPLLVWSRPSTSTMFIPNQDDTNLQRYASFYYLLNTTSSKNEKADKETMRKSFIEKTGIKLSGGMTLDMGILFERLGPSLNERTFESKKHYLTRLCNPIYVQDRSKHDSYTGFRSDFIHMSFGLSSNSNSAYNAMQLSPNGFKAFFIWWKSFSGNFPVRRGPLFGLQSISPKFGEHLYTISYHADVSPLFINYMYHNADANQILRKNYLETAEFVGLKAKSSHFVMDLHQRKEVLTEYQAGLNVRRRVMKLKFLAGDVVCQDVDIRTVSGEFRKLNYVEEREDSEYDIFDNDMSWLDITDFQDAFFINPENYLPKIKIMPFAFSPQFAYQKRASYGDKYQVDPKTCKPIMPFDNRVSHECTLGHNVSLRTDLVEKRVTVLKKFRERLKEDIEKSGTTDFSEESLKELLSKANFSVKNTELLLEDFQKIFEQHETEQTEHPFHFDSLNLLKSTKRTMKQFENRFFIFNVLLKWNEDARSAIFKFLYYANLSNEFASLASGKGLREFEDAIKQREMTEDTTSLEAIPEGGGKKNIGKQFSSCDDTEFSTENLLKIFEKNITQLSCEIEHKIHHEFFVQFITPQIQLTSLENPEVCVLVSSPFLMLKTLEFDANTTSNTYMKDIFLRRYGILFENANAFLFNKKDYKEFFELYFGSSSYGQHKGEQWPPWLGLELGFEPSALAKKAVVKNISVLLHHQKLSQFSARYDSLKDKIEDNICGYVPQINVELNSQEYLTFTKMVLKLFLYVEPEDEELKKYIEKLIIGYDIYDTAQTKKLIRDLHNSEQILAVVEKELLFKRGLLDEVSKLDLSNIHNERMHQLLRLYILMKIFTSNGNNYINRTLVWSIKVNETILHLLEENDKPFLDIAVAKLNFNRVQYAMGLRKNIVTVKMMQMFDLGKNINYHCLLGPLIPSGSNTVNMVSEDPLVQISWDVDKPVGGIKVIKNVETTLSGLTVKLEEERLNRLFEWLSLKELMYDGNGNDDDGASSIFDMISSESEEGKFEFSEDISPDFNEMLKRSSDYMIVEDMKLNSFKLCISYKGKGKMRLANVTNFVFNFPTLRLANQTLRVTDLLLALKKVLIKVLIKHTGRFIGNKLKRSSKEDKMADDTAPLKQLTTYNSYTEPEELR</sequence>
<dbReference type="RefSeq" id="XP_056078466.1">
    <property type="nucleotide sequence ID" value="XM_056224559.1"/>
</dbReference>
<evidence type="ECO:0000259" key="2">
    <source>
        <dbReference type="SMART" id="SM01214"/>
    </source>
</evidence>
<name>A0AA35IRY3_SACMI</name>
<dbReference type="SMART" id="SM01214">
    <property type="entry name" value="Fmp27_GFWDK"/>
    <property type="match status" value="1"/>
</dbReference>
<feature type="region of interest" description="Disordered" evidence="1">
    <location>
        <begin position="2600"/>
        <end position="2627"/>
    </location>
</feature>